<protein>
    <submittedName>
        <fullName evidence="3">Uncharacterized protein</fullName>
    </submittedName>
</protein>
<evidence type="ECO:0000256" key="1">
    <source>
        <dbReference type="SAM" id="MobiDB-lite"/>
    </source>
</evidence>
<accession>A0ABR8H0D0</accession>
<feature type="compositionally biased region" description="Polar residues" evidence="1">
    <location>
        <begin position="130"/>
        <end position="146"/>
    </location>
</feature>
<feature type="chain" id="PRO_5046502042" evidence="2">
    <location>
        <begin position="27"/>
        <end position="171"/>
    </location>
</feature>
<keyword evidence="4" id="KW-1185">Reference proteome</keyword>
<proteinExistence type="predicted"/>
<feature type="region of interest" description="Disordered" evidence="1">
    <location>
        <begin position="127"/>
        <end position="171"/>
    </location>
</feature>
<evidence type="ECO:0000256" key="2">
    <source>
        <dbReference type="SAM" id="SignalP"/>
    </source>
</evidence>
<feature type="compositionally biased region" description="Polar residues" evidence="1">
    <location>
        <begin position="160"/>
        <end position="171"/>
    </location>
</feature>
<dbReference type="RefSeq" id="WP_029635918.1">
    <property type="nucleotide sequence ID" value="NZ_JACJTA010000114.1"/>
</dbReference>
<organism evidence="3 4">
    <name type="scientific">Scytonema hofmannii FACHB-248</name>
    <dbReference type="NCBI Taxonomy" id="1842502"/>
    <lineage>
        <taxon>Bacteria</taxon>
        <taxon>Bacillati</taxon>
        <taxon>Cyanobacteriota</taxon>
        <taxon>Cyanophyceae</taxon>
        <taxon>Nostocales</taxon>
        <taxon>Scytonemataceae</taxon>
        <taxon>Scytonema</taxon>
    </lineage>
</organism>
<name>A0ABR8H0D0_9CYAN</name>
<evidence type="ECO:0000313" key="4">
    <source>
        <dbReference type="Proteomes" id="UP000660380"/>
    </source>
</evidence>
<reference evidence="3 4" key="1">
    <citation type="journal article" date="2020" name="ISME J.">
        <title>Comparative genomics reveals insights into cyanobacterial evolution and habitat adaptation.</title>
        <authorList>
            <person name="Chen M.Y."/>
            <person name="Teng W.K."/>
            <person name="Zhao L."/>
            <person name="Hu C.X."/>
            <person name="Zhou Y.K."/>
            <person name="Han B.P."/>
            <person name="Song L.R."/>
            <person name="Shu W.S."/>
        </authorList>
    </citation>
    <scope>NUCLEOTIDE SEQUENCE [LARGE SCALE GENOMIC DNA]</scope>
    <source>
        <strain evidence="3 4">FACHB-248</strain>
    </source>
</reference>
<comment type="caution">
    <text evidence="3">The sequence shown here is derived from an EMBL/GenBank/DDBJ whole genome shotgun (WGS) entry which is preliminary data.</text>
</comment>
<sequence>MFPKQTVSLLAVLSALIALPSGIARAGEIYVQTDNVQVSVGNDSGIRINTTPTHTYLFPRWLSAPIASPSGFITAGNTIVQTDDVMVDFDDDDDDDIRVNTIPRRRTTIIRTPTQIYRPNSVRTYGNWKNPRSTPSMRCNGRNITRTTTQSQSSGRAVNRSYSSMTTTTCQ</sequence>
<gene>
    <name evidence="3" type="ORF">H6G81_31320</name>
</gene>
<dbReference type="EMBL" id="JACJTA010000114">
    <property type="protein sequence ID" value="MBD2608888.1"/>
    <property type="molecule type" value="Genomic_DNA"/>
</dbReference>
<evidence type="ECO:0000313" key="3">
    <source>
        <dbReference type="EMBL" id="MBD2608888.1"/>
    </source>
</evidence>
<feature type="signal peptide" evidence="2">
    <location>
        <begin position="1"/>
        <end position="26"/>
    </location>
</feature>
<dbReference type="Proteomes" id="UP000660380">
    <property type="component" value="Unassembled WGS sequence"/>
</dbReference>
<keyword evidence="2" id="KW-0732">Signal</keyword>